<protein>
    <recommendedName>
        <fullName evidence="3">Oxalate/formate antiporter</fullName>
    </recommendedName>
</protein>
<dbReference type="OrthoDB" id="8704087at2"/>
<proteinExistence type="predicted"/>
<comment type="caution">
    <text evidence="1">The sequence shown here is derived from an EMBL/GenBank/DDBJ whole genome shotgun (WGS) entry which is preliminary data.</text>
</comment>
<dbReference type="EMBL" id="QQAY01000014">
    <property type="protein sequence ID" value="RDI39879.1"/>
    <property type="molecule type" value="Genomic_DNA"/>
</dbReference>
<reference evidence="1 2" key="1">
    <citation type="submission" date="2018-07" db="EMBL/GenBank/DDBJ databases">
        <title>Genomic Encyclopedia of Type Strains, Phase IV (KMG-IV): sequencing the most valuable type-strain genomes for metagenomic binning, comparative biology and taxonomic classification.</title>
        <authorList>
            <person name="Goeker M."/>
        </authorList>
    </citation>
    <scope>NUCLEOTIDE SEQUENCE [LARGE SCALE GENOMIC DNA]</scope>
    <source>
        <strain evidence="1 2">DSM 25281</strain>
    </source>
</reference>
<sequence length="257" mass="30429">MKHSQDVRNLIYVHVNHSDQYVVSHGLQFKEFMSGVPKLPGKLLLLQHRFEDGEFNRHTLLEYVGDEEIDKLLKEEVHQYGGFCWLDFEDEESLDQLEGQEIAELLYLSHSKSHLRLPFYRKLNNQFAYLAQDDGWFNKTYYRSMDDFYGVLGTALSHKLSSFKGEKSFLGLKKRKDYPVMPKEILYPFIEDMKEGLLFSIEKAEQSRTKIEIPIWVIGDFVNMDEMYEEYQNITANPLDGKIVFDRKTKEWKVFVK</sequence>
<dbReference type="Proteomes" id="UP000255326">
    <property type="component" value="Unassembled WGS sequence"/>
</dbReference>
<keyword evidence="2" id="KW-1185">Reference proteome</keyword>
<evidence type="ECO:0000313" key="1">
    <source>
        <dbReference type="EMBL" id="RDI39879.1"/>
    </source>
</evidence>
<dbReference type="RefSeq" id="WP_114746649.1">
    <property type="nucleotide sequence ID" value="NZ_QQAY01000014.1"/>
</dbReference>
<accession>A0A370GA24</accession>
<organism evidence="1 2">
    <name type="scientific">Falsibacillus pallidus</name>
    <dbReference type="NCBI Taxonomy" id="493781"/>
    <lineage>
        <taxon>Bacteria</taxon>
        <taxon>Bacillati</taxon>
        <taxon>Bacillota</taxon>
        <taxon>Bacilli</taxon>
        <taxon>Bacillales</taxon>
        <taxon>Bacillaceae</taxon>
        <taxon>Falsibacillus</taxon>
    </lineage>
</organism>
<evidence type="ECO:0000313" key="2">
    <source>
        <dbReference type="Proteomes" id="UP000255326"/>
    </source>
</evidence>
<evidence type="ECO:0008006" key="3">
    <source>
        <dbReference type="Google" id="ProtNLM"/>
    </source>
</evidence>
<dbReference type="AlphaFoldDB" id="A0A370GA24"/>
<gene>
    <name evidence="1" type="ORF">DFR59_11436</name>
</gene>
<name>A0A370GA24_9BACI</name>